<reference evidence="1" key="1">
    <citation type="submission" date="2021-02" db="EMBL/GenBank/DDBJ databases">
        <authorList>
            <person name="Nowell W R."/>
        </authorList>
    </citation>
    <scope>NUCLEOTIDE SEQUENCE</scope>
</reference>
<gene>
    <name evidence="1" type="ORF">OKA104_LOCUS49144</name>
</gene>
<dbReference type="AlphaFoldDB" id="A0A820LHW6"/>
<proteinExistence type="predicted"/>
<dbReference type="Proteomes" id="UP000663881">
    <property type="component" value="Unassembled WGS sequence"/>
</dbReference>
<name>A0A820LHW6_9BILA</name>
<comment type="caution">
    <text evidence="1">The sequence shown here is derived from an EMBL/GenBank/DDBJ whole genome shotgun (WGS) entry which is preliminary data.</text>
</comment>
<accession>A0A820LHW6</accession>
<evidence type="ECO:0000313" key="2">
    <source>
        <dbReference type="Proteomes" id="UP000663881"/>
    </source>
</evidence>
<evidence type="ECO:0000313" key="1">
    <source>
        <dbReference type="EMBL" id="CAF4357579.1"/>
    </source>
</evidence>
<protein>
    <submittedName>
        <fullName evidence="1">Uncharacterized protein</fullName>
    </submittedName>
</protein>
<organism evidence="1 2">
    <name type="scientific">Adineta steineri</name>
    <dbReference type="NCBI Taxonomy" id="433720"/>
    <lineage>
        <taxon>Eukaryota</taxon>
        <taxon>Metazoa</taxon>
        <taxon>Spiralia</taxon>
        <taxon>Gnathifera</taxon>
        <taxon>Rotifera</taxon>
        <taxon>Eurotatoria</taxon>
        <taxon>Bdelloidea</taxon>
        <taxon>Adinetida</taxon>
        <taxon>Adinetidae</taxon>
        <taxon>Adineta</taxon>
    </lineage>
</organism>
<sequence>MEFFLRSLSLHNEYISQIRFNNNYLWCLELISSSLSSFIFQSNNSFERKQFISFKQQEPSFNPFRFAVNDLFIAVLDRALTGLILIFDKQTSSIVKQTQSPLIDFQPCDIELTNQTLIYRFHHKILLIQLDNEQYIEQIDANKNINITIGKSNNEILLSSLTDDTNTFIIQSYIT</sequence>
<dbReference type="EMBL" id="CAJOAY010022455">
    <property type="protein sequence ID" value="CAF4357579.1"/>
    <property type="molecule type" value="Genomic_DNA"/>
</dbReference>